<accession>A0A1G9WC68</accession>
<organism evidence="1 2">
    <name type="scientific">Tenuibacillus multivorans</name>
    <dbReference type="NCBI Taxonomy" id="237069"/>
    <lineage>
        <taxon>Bacteria</taxon>
        <taxon>Bacillati</taxon>
        <taxon>Bacillota</taxon>
        <taxon>Bacilli</taxon>
        <taxon>Bacillales</taxon>
        <taxon>Bacillaceae</taxon>
        <taxon>Tenuibacillus</taxon>
    </lineage>
</organism>
<reference evidence="1 2" key="1">
    <citation type="submission" date="2016-10" db="EMBL/GenBank/DDBJ databases">
        <authorList>
            <person name="de Groot N.N."/>
        </authorList>
    </citation>
    <scope>NUCLEOTIDE SEQUENCE [LARGE SCALE GENOMIC DNA]</scope>
    <source>
        <strain evidence="1 2">CGMCC 1.3442</strain>
    </source>
</reference>
<dbReference type="SUPFAM" id="SSF51161">
    <property type="entry name" value="Trimeric LpxA-like enzymes"/>
    <property type="match status" value="1"/>
</dbReference>
<evidence type="ECO:0000313" key="1">
    <source>
        <dbReference type="EMBL" id="SDM82070.1"/>
    </source>
</evidence>
<dbReference type="RefSeq" id="WP_176752910.1">
    <property type="nucleotide sequence ID" value="NZ_FNIG01000001.1"/>
</dbReference>
<gene>
    <name evidence="1" type="ORF">SAMN05216498_0686</name>
</gene>
<dbReference type="Gene3D" id="2.160.10.10">
    <property type="entry name" value="Hexapeptide repeat proteins"/>
    <property type="match status" value="1"/>
</dbReference>
<proteinExistence type="predicted"/>
<sequence>MNRYRGLSTEKWNSRYLENKGQAFMFPCQQTFYLDPKSRTNKSPRVKASTFIQANSYVFGDVLIDEQAYIGKENLIIAERLSSYYIGKKTNIQDCVLLYCQPGEHVEVNGNRYGVYISDEVSILSHTQPHGPLYIGRSTFIGESVSIYGATIGDHCVIMHGATISNQVKIVEGRYVAPGQSISKQCQADQLPPVPEKLKDLNQMIVDRYHRLVQTRARHTPFFIS</sequence>
<evidence type="ECO:0000313" key="2">
    <source>
        <dbReference type="Proteomes" id="UP000199334"/>
    </source>
</evidence>
<protein>
    <submittedName>
        <fullName evidence="1">Carbon dioxide concentrating mechanism protein CcmM</fullName>
    </submittedName>
</protein>
<name>A0A1G9WC68_9BACI</name>
<dbReference type="InterPro" id="IPR052265">
    <property type="entry name" value="Gamma-CA"/>
</dbReference>
<dbReference type="PANTHER" id="PTHR43360:SF1">
    <property type="entry name" value="CARBOXYSOME ASSEMBLY PROTEIN CCMM"/>
    <property type="match status" value="1"/>
</dbReference>
<dbReference type="STRING" id="237069.SAMN05216498_0686"/>
<keyword evidence="2" id="KW-1185">Reference proteome</keyword>
<dbReference type="EMBL" id="FNIG01000001">
    <property type="protein sequence ID" value="SDM82070.1"/>
    <property type="molecule type" value="Genomic_DNA"/>
</dbReference>
<dbReference type="PANTHER" id="PTHR43360">
    <property type="entry name" value="CARBON DIOXIDE CONCENTRATING MECHANISM PROTEIN CCMM"/>
    <property type="match status" value="1"/>
</dbReference>
<dbReference type="AlphaFoldDB" id="A0A1G9WC68"/>
<dbReference type="Proteomes" id="UP000199334">
    <property type="component" value="Unassembled WGS sequence"/>
</dbReference>
<dbReference type="InterPro" id="IPR011004">
    <property type="entry name" value="Trimer_LpxA-like_sf"/>
</dbReference>